<reference evidence="6 7" key="1">
    <citation type="submission" date="2021-04" db="EMBL/GenBank/DDBJ databases">
        <title>Whole genome sequence of Jiella sp. KSK16Y-1.</title>
        <authorList>
            <person name="Tuo L."/>
        </authorList>
    </citation>
    <scope>NUCLEOTIDE SEQUENCE [LARGE SCALE GENOMIC DNA]</scope>
    <source>
        <strain evidence="6 7">KSK16Y-1</strain>
    </source>
</reference>
<dbReference type="InterPro" id="IPR036390">
    <property type="entry name" value="WH_DNA-bd_sf"/>
</dbReference>
<gene>
    <name evidence="6" type="ORF">J6595_19490</name>
</gene>
<dbReference type="Gene3D" id="1.10.10.10">
    <property type="entry name" value="Winged helix-like DNA-binding domain superfamily/Winged helix DNA-binding domain"/>
    <property type="match status" value="1"/>
</dbReference>
<protein>
    <submittedName>
        <fullName evidence="6">IclR family transcriptional regulator</fullName>
    </submittedName>
</protein>
<accession>A0ABS4BM20</accession>
<dbReference type="PROSITE" id="PS51078">
    <property type="entry name" value="ICLR_ED"/>
    <property type="match status" value="1"/>
</dbReference>
<dbReference type="PROSITE" id="PS51077">
    <property type="entry name" value="HTH_ICLR"/>
    <property type="match status" value="1"/>
</dbReference>
<dbReference type="PANTHER" id="PTHR30136">
    <property type="entry name" value="HELIX-TURN-HELIX TRANSCRIPTIONAL REGULATOR, ICLR FAMILY"/>
    <property type="match status" value="1"/>
</dbReference>
<evidence type="ECO:0000256" key="2">
    <source>
        <dbReference type="ARBA" id="ARBA00023125"/>
    </source>
</evidence>
<dbReference type="Gene3D" id="3.30.450.40">
    <property type="match status" value="1"/>
</dbReference>
<feature type="domain" description="IclR-ED" evidence="5">
    <location>
        <begin position="65"/>
        <end position="235"/>
    </location>
</feature>
<keyword evidence="3" id="KW-0804">Transcription</keyword>
<dbReference type="RefSeq" id="WP_209596870.1">
    <property type="nucleotide sequence ID" value="NZ_JAGJCF010000020.1"/>
</dbReference>
<dbReference type="Pfam" id="PF01614">
    <property type="entry name" value="IclR_C"/>
    <property type="match status" value="1"/>
</dbReference>
<keyword evidence="1" id="KW-0805">Transcription regulation</keyword>
<organism evidence="6 7">
    <name type="scientific">Jiella mangrovi</name>
    <dbReference type="NCBI Taxonomy" id="2821407"/>
    <lineage>
        <taxon>Bacteria</taxon>
        <taxon>Pseudomonadati</taxon>
        <taxon>Pseudomonadota</taxon>
        <taxon>Alphaproteobacteria</taxon>
        <taxon>Hyphomicrobiales</taxon>
        <taxon>Aurantimonadaceae</taxon>
        <taxon>Jiella</taxon>
    </lineage>
</organism>
<feature type="domain" description="HTH iclR-type" evidence="4">
    <location>
        <begin position="2"/>
        <end position="64"/>
    </location>
</feature>
<dbReference type="EMBL" id="JAGJCF010000020">
    <property type="protein sequence ID" value="MBP0617773.1"/>
    <property type="molecule type" value="Genomic_DNA"/>
</dbReference>
<evidence type="ECO:0000313" key="7">
    <source>
        <dbReference type="Proteomes" id="UP000678276"/>
    </source>
</evidence>
<dbReference type="InterPro" id="IPR036388">
    <property type="entry name" value="WH-like_DNA-bd_sf"/>
</dbReference>
<sequence>MIQSVERAIHILEAIAHAGGAAHLNEIAGITELRSTTAHNILKTLQSLGYVRRRGGDTRYHLGDRIQNLARVAGDDDRLRRDLRALLEAMAEESGETVFLAVPSGDEVYFLDAIESRETLKAGSQSGERLPMAGSAIGLLFLAHIPRIRQRMLETHADRISLNLELEIEAIAQRGYALDQENWLPGLSCVAVPYAEAGEVRAGFGLAGPSFRLPLGRLEMLAGLMGDILDDRVPI</sequence>
<dbReference type="InterPro" id="IPR005471">
    <property type="entry name" value="Tscrpt_reg_IclR_N"/>
</dbReference>
<keyword evidence="7" id="KW-1185">Reference proteome</keyword>
<dbReference type="SMART" id="SM00346">
    <property type="entry name" value="HTH_ICLR"/>
    <property type="match status" value="1"/>
</dbReference>
<evidence type="ECO:0000313" key="6">
    <source>
        <dbReference type="EMBL" id="MBP0617773.1"/>
    </source>
</evidence>
<dbReference type="SUPFAM" id="SSF55781">
    <property type="entry name" value="GAF domain-like"/>
    <property type="match status" value="1"/>
</dbReference>
<evidence type="ECO:0000256" key="1">
    <source>
        <dbReference type="ARBA" id="ARBA00023015"/>
    </source>
</evidence>
<evidence type="ECO:0000259" key="5">
    <source>
        <dbReference type="PROSITE" id="PS51078"/>
    </source>
</evidence>
<evidence type="ECO:0000259" key="4">
    <source>
        <dbReference type="PROSITE" id="PS51077"/>
    </source>
</evidence>
<evidence type="ECO:0000256" key="3">
    <source>
        <dbReference type="ARBA" id="ARBA00023163"/>
    </source>
</evidence>
<dbReference type="PANTHER" id="PTHR30136:SF35">
    <property type="entry name" value="HTH-TYPE TRANSCRIPTIONAL REGULATOR RV1719"/>
    <property type="match status" value="1"/>
</dbReference>
<dbReference type="InterPro" id="IPR029016">
    <property type="entry name" value="GAF-like_dom_sf"/>
</dbReference>
<dbReference type="SUPFAM" id="SSF46785">
    <property type="entry name" value="Winged helix' DNA-binding domain"/>
    <property type="match status" value="1"/>
</dbReference>
<keyword evidence="2" id="KW-0238">DNA-binding</keyword>
<dbReference type="InterPro" id="IPR014757">
    <property type="entry name" value="Tscrpt_reg_IclR_C"/>
</dbReference>
<dbReference type="Pfam" id="PF09339">
    <property type="entry name" value="HTH_IclR"/>
    <property type="match status" value="1"/>
</dbReference>
<dbReference type="InterPro" id="IPR050707">
    <property type="entry name" value="HTH_MetabolicPath_Reg"/>
</dbReference>
<name>A0ABS4BM20_9HYPH</name>
<dbReference type="Proteomes" id="UP000678276">
    <property type="component" value="Unassembled WGS sequence"/>
</dbReference>
<comment type="caution">
    <text evidence="6">The sequence shown here is derived from an EMBL/GenBank/DDBJ whole genome shotgun (WGS) entry which is preliminary data.</text>
</comment>
<proteinExistence type="predicted"/>